<organism evidence="1 2">
    <name type="scientific">Collybia nuda</name>
    <dbReference type="NCBI Taxonomy" id="64659"/>
    <lineage>
        <taxon>Eukaryota</taxon>
        <taxon>Fungi</taxon>
        <taxon>Dikarya</taxon>
        <taxon>Basidiomycota</taxon>
        <taxon>Agaricomycotina</taxon>
        <taxon>Agaricomycetes</taxon>
        <taxon>Agaricomycetidae</taxon>
        <taxon>Agaricales</taxon>
        <taxon>Tricholomatineae</taxon>
        <taxon>Clitocybaceae</taxon>
        <taxon>Collybia</taxon>
    </lineage>
</organism>
<dbReference type="AlphaFoldDB" id="A0A9P6CG26"/>
<sequence>MNISEGHFSGKRRASVTVQRSCGMVHFGEDFQVASWACGRVPRLTTRCVSDIFNSCP</sequence>
<proteinExistence type="predicted"/>
<dbReference type="EMBL" id="MU150315">
    <property type="protein sequence ID" value="KAF9459533.1"/>
    <property type="molecule type" value="Genomic_DNA"/>
</dbReference>
<protein>
    <submittedName>
        <fullName evidence="1">Uncharacterized protein</fullName>
    </submittedName>
</protein>
<accession>A0A9P6CG26</accession>
<name>A0A9P6CG26_9AGAR</name>
<reference evidence="1" key="1">
    <citation type="submission" date="2020-11" db="EMBL/GenBank/DDBJ databases">
        <authorList>
            <consortium name="DOE Joint Genome Institute"/>
            <person name="Ahrendt S."/>
            <person name="Riley R."/>
            <person name="Andreopoulos W."/>
            <person name="Labutti K."/>
            <person name="Pangilinan J."/>
            <person name="Ruiz-Duenas F.J."/>
            <person name="Barrasa J.M."/>
            <person name="Sanchez-Garcia M."/>
            <person name="Camarero S."/>
            <person name="Miyauchi S."/>
            <person name="Serrano A."/>
            <person name="Linde D."/>
            <person name="Babiker R."/>
            <person name="Drula E."/>
            <person name="Ayuso-Fernandez I."/>
            <person name="Pacheco R."/>
            <person name="Padilla G."/>
            <person name="Ferreira P."/>
            <person name="Barriuso J."/>
            <person name="Kellner H."/>
            <person name="Castanera R."/>
            <person name="Alfaro M."/>
            <person name="Ramirez L."/>
            <person name="Pisabarro A.G."/>
            <person name="Kuo A."/>
            <person name="Tritt A."/>
            <person name="Lipzen A."/>
            <person name="He G."/>
            <person name="Yan M."/>
            <person name="Ng V."/>
            <person name="Cullen D."/>
            <person name="Martin F."/>
            <person name="Rosso M.-N."/>
            <person name="Henrissat B."/>
            <person name="Hibbett D."/>
            <person name="Martinez A.T."/>
            <person name="Grigoriev I.V."/>
        </authorList>
    </citation>
    <scope>NUCLEOTIDE SEQUENCE</scope>
    <source>
        <strain evidence="1">CBS 247.69</strain>
    </source>
</reference>
<evidence type="ECO:0000313" key="1">
    <source>
        <dbReference type="EMBL" id="KAF9459533.1"/>
    </source>
</evidence>
<gene>
    <name evidence="1" type="ORF">BDZ94DRAFT_1268116</name>
</gene>
<evidence type="ECO:0000313" key="2">
    <source>
        <dbReference type="Proteomes" id="UP000807353"/>
    </source>
</evidence>
<comment type="caution">
    <text evidence="1">The sequence shown here is derived from an EMBL/GenBank/DDBJ whole genome shotgun (WGS) entry which is preliminary data.</text>
</comment>
<dbReference type="Proteomes" id="UP000807353">
    <property type="component" value="Unassembled WGS sequence"/>
</dbReference>
<keyword evidence="2" id="KW-1185">Reference proteome</keyword>